<comment type="caution">
    <text evidence="2">The sequence shown here is derived from an EMBL/GenBank/DDBJ whole genome shotgun (WGS) entry which is preliminary data.</text>
</comment>
<accession>A0ABT9PNI2</accession>
<dbReference type="InterPro" id="IPR016130">
    <property type="entry name" value="Tyr_Pase_AS"/>
</dbReference>
<dbReference type="EMBL" id="JAUSRF010000002">
    <property type="protein sequence ID" value="MDP9836022.1"/>
    <property type="molecule type" value="Genomic_DNA"/>
</dbReference>
<sequence length="194" mass="21639">MVFKTWWRKTIVRRVGAGVLACVLVGGGYLGFLQISGNFHTVIAGELYRSAQPSPGQIERYVQQYGIRTIVNLRGENENQSWYADEVATARKLDIRHIDFGMSAYKRLTGPEADRLVALLKDAPKPILIHCLSGADRTGLVSVIYSNQVAGLPEAQSERQLSILFGHVGIPLISAAYAMDESWHQLERHYRIEG</sequence>
<evidence type="ECO:0000256" key="1">
    <source>
        <dbReference type="ARBA" id="ARBA00009580"/>
    </source>
</evidence>
<dbReference type="Proteomes" id="UP001241472">
    <property type="component" value="Unassembled WGS sequence"/>
</dbReference>
<dbReference type="SUPFAM" id="SSF52799">
    <property type="entry name" value="(Phosphotyrosine protein) phosphatases II"/>
    <property type="match status" value="1"/>
</dbReference>
<name>A0ABT9PNI2_9HYPH</name>
<dbReference type="Pfam" id="PF13350">
    <property type="entry name" value="Y_phosphatase3"/>
    <property type="match status" value="1"/>
</dbReference>
<dbReference type="InterPro" id="IPR029021">
    <property type="entry name" value="Prot-tyrosine_phosphatase-like"/>
</dbReference>
<keyword evidence="3" id="KW-1185">Reference proteome</keyword>
<evidence type="ECO:0000313" key="3">
    <source>
        <dbReference type="Proteomes" id="UP001241472"/>
    </source>
</evidence>
<dbReference type="CDD" id="cd14529">
    <property type="entry name" value="TpbA-like"/>
    <property type="match status" value="1"/>
</dbReference>
<dbReference type="PANTHER" id="PTHR31126:SF72">
    <property type="entry name" value="DUAL SPECIFICITY PROTEIN PHOSPHATASE TPBA"/>
    <property type="match status" value="1"/>
</dbReference>
<organism evidence="2 3">
    <name type="scientific">Neorhizobium huautlense</name>
    <dbReference type="NCBI Taxonomy" id="67774"/>
    <lineage>
        <taxon>Bacteria</taxon>
        <taxon>Pseudomonadati</taxon>
        <taxon>Pseudomonadota</taxon>
        <taxon>Alphaproteobacteria</taxon>
        <taxon>Hyphomicrobiales</taxon>
        <taxon>Rhizobiaceae</taxon>
        <taxon>Rhizobium/Agrobacterium group</taxon>
        <taxon>Neorhizobium</taxon>
    </lineage>
</organism>
<reference evidence="2 3" key="1">
    <citation type="submission" date="2023-07" db="EMBL/GenBank/DDBJ databases">
        <title>Sorghum-associated microbial communities from plants grown in Nebraska, USA.</title>
        <authorList>
            <person name="Schachtman D."/>
        </authorList>
    </citation>
    <scope>NUCLEOTIDE SEQUENCE [LARGE SCALE GENOMIC DNA]</scope>
    <source>
        <strain evidence="2 3">DS1307</strain>
    </source>
</reference>
<comment type="similarity">
    <text evidence="1">Belongs to the protein-tyrosine phosphatase family.</text>
</comment>
<protein>
    <submittedName>
        <fullName evidence="2">Protein tyrosine/serine phosphatase</fullName>
    </submittedName>
</protein>
<proteinExistence type="inferred from homology"/>
<dbReference type="PROSITE" id="PS00383">
    <property type="entry name" value="TYR_PHOSPHATASE_1"/>
    <property type="match status" value="1"/>
</dbReference>
<gene>
    <name evidence="2" type="ORF">J2T09_000764</name>
</gene>
<dbReference type="RefSeq" id="WP_306831251.1">
    <property type="nucleotide sequence ID" value="NZ_JAUSRF010000002.1"/>
</dbReference>
<dbReference type="InterPro" id="IPR026893">
    <property type="entry name" value="Tyr/Ser_Pase_IphP-type"/>
</dbReference>
<evidence type="ECO:0000313" key="2">
    <source>
        <dbReference type="EMBL" id="MDP9836022.1"/>
    </source>
</evidence>
<dbReference type="PANTHER" id="PTHR31126">
    <property type="entry name" value="TYROSINE-PROTEIN PHOSPHATASE"/>
    <property type="match status" value="1"/>
</dbReference>
<dbReference type="Gene3D" id="3.90.190.10">
    <property type="entry name" value="Protein tyrosine phosphatase superfamily"/>
    <property type="match status" value="1"/>
</dbReference>